<dbReference type="EMBL" id="CP033932">
    <property type="protein sequence ID" value="AZB23657.1"/>
    <property type="molecule type" value="Genomic_DNA"/>
</dbReference>
<protein>
    <submittedName>
        <fullName evidence="1">Uncharacterized protein</fullName>
    </submittedName>
</protein>
<proteinExistence type="predicted"/>
<organism evidence="1 2">
    <name type="scientific">Chryseobacterium bernardetii</name>
    <dbReference type="NCBI Taxonomy" id="1241978"/>
    <lineage>
        <taxon>Bacteria</taxon>
        <taxon>Pseudomonadati</taxon>
        <taxon>Bacteroidota</taxon>
        <taxon>Flavobacteriia</taxon>
        <taxon>Flavobacteriales</taxon>
        <taxon>Weeksellaceae</taxon>
        <taxon>Chryseobacterium group</taxon>
        <taxon>Chryseobacterium</taxon>
    </lineage>
</organism>
<dbReference type="Proteomes" id="UP000271193">
    <property type="component" value="Chromosome"/>
</dbReference>
<evidence type="ECO:0000313" key="1">
    <source>
        <dbReference type="EMBL" id="AZB23657.1"/>
    </source>
</evidence>
<reference evidence="2" key="1">
    <citation type="submission" date="2018-11" db="EMBL/GenBank/DDBJ databases">
        <title>Proposal to divide the Flavobacteriaceae and reorganize its genera based on Amino Acid Identity values calculated from whole genome sequences.</title>
        <authorList>
            <person name="Nicholson A.C."/>
            <person name="Gulvik C.A."/>
            <person name="Whitney A.M."/>
            <person name="Humrighouse B.W."/>
            <person name="Bell M."/>
            <person name="Holmes B."/>
            <person name="Steigerwalt A.G."/>
            <person name="Villarma A."/>
            <person name="Sheth M."/>
            <person name="Batra D."/>
            <person name="Pryor J."/>
            <person name="Bernardet J.-F."/>
            <person name="Hugo C."/>
            <person name="Kampfer P."/>
            <person name="Newman J."/>
            <person name="McQuiston J.R."/>
        </authorList>
    </citation>
    <scope>NUCLEOTIDE SEQUENCE [LARGE SCALE GENOMIC DNA]</scope>
    <source>
        <strain evidence="2">G0229</strain>
    </source>
</reference>
<sequence length="196" mass="22960">MKTMIGNMKKLIIFFLIMFSLFNISGQKKKTQPKSTKGQLTCYLPNGEKYNVNPKTTIGDLDKQFEKEGRVWTAYLESEESIVTFKSFTMEPLYILVLNNKKYSAEYIQNLINSVNDNIVSYRFYWKNKVGFIANLESYIENNILDEQFLLSTMGRPTEIKTMLYGGENTRCFVYKELGFRIFLENDKAIGYERIE</sequence>
<accession>A0A3G6T733</accession>
<dbReference type="KEGG" id="cben:EG339_02980"/>
<gene>
    <name evidence="1" type="ORF">EG339_02980</name>
</gene>
<name>A0A3G6T733_9FLAO</name>
<dbReference type="AlphaFoldDB" id="A0A3G6T733"/>
<keyword evidence="2" id="KW-1185">Reference proteome</keyword>
<evidence type="ECO:0000313" key="2">
    <source>
        <dbReference type="Proteomes" id="UP000271193"/>
    </source>
</evidence>